<comment type="caution">
    <text evidence="11">The sequence shown here is derived from an EMBL/GenBank/DDBJ whole genome shotgun (WGS) entry which is preliminary data.</text>
</comment>
<sequence>MVVVGFAHLKINLGRIMQTFTDKTVNSSTTTQPFLLVSNVAKEYPSPEGVYTVLDGVELQVNEGEFVCIIGHSGCGKSTLLNMVAGFSSPSRGQVLLQDKEVKEPGPDRMMVFQNYSLLPWKTAFENVYIGVNSVYPEKSQAEKVKIVEENLSLVGLTEAAQKKPPQLSGGMKQRVAIARALAIRPQVLILDEPFGALDAITKEELQEELLKIWQEHQLTVLMITHDIDEALFLCDRLVMMTNGPSAKIGEVLKMPFARPRVRSQITEDPRYYELRNEALDFLYNRFAHSEDPNEDAPEQPPTENLVGKIVTTIGGIALLAFVGFSLIQMFTSKTANTTNPATIEAPR</sequence>
<name>A0A5A5RG08_MICAE</name>
<dbReference type="CDD" id="cd03293">
    <property type="entry name" value="ABC_NrtD_SsuB_transporters"/>
    <property type="match status" value="1"/>
</dbReference>
<keyword evidence="9" id="KW-1133">Transmembrane helix</keyword>
<dbReference type="InterPro" id="IPR005890">
    <property type="entry name" value="NO3_transporter_ATP-bd-like"/>
</dbReference>
<dbReference type="InterPro" id="IPR050166">
    <property type="entry name" value="ABC_transporter_ATP-bind"/>
</dbReference>
<dbReference type="PANTHER" id="PTHR42788:SF7">
    <property type="entry name" value="NITRATE ABC TRANSPORTER ATP-BINDING PROTEIN"/>
    <property type="match status" value="1"/>
</dbReference>
<keyword evidence="6 11" id="KW-0067">ATP-binding</keyword>
<dbReference type="EMBL" id="BHVO01000079">
    <property type="protein sequence ID" value="GCA72031.1"/>
    <property type="molecule type" value="Genomic_DNA"/>
</dbReference>
<dbReference type="PANTHER" id="PTHR42788">
    <property type="entry name" value="TAURINE IMPORT ATP-BINDING PROTEIN-RELATED"/>
    <property type="match status" value="1"/>
</dbReference>
<dbReference type="GO" id="GO:0015112">
    <property type="term" value="F:nitrate transmembrane transporter activity"/>
    <property type="evidence" value="ECO:0007669"/>
    <property type="project" value="InterPro"/>
</dbReference>
<evidence type="ECO:0000256" key="4">
    <source>
        <dbReference type="ARBA" id="ARBA00022475"/>
    </source>
</evidence>
<dbReference type="NCBIfam" id="TIGR01184">
    <property type="entry name" value="ntrCD"/>
    <property type="match status" value="1"/>
</dbReference>
<evidence type="ECO:0000256" key="1">
    <source>
        <dbReference type="ARBA" id="ARBA00004417"/>
    </source>
</evidence>
<dbReference type="AlphaFoldDB" id="A0A5A5RG08"/>
<dbReference type="Gene3D" id="3.40.50.300">
    <property type="entry name" value="P-loop containing nucleotide triphosphate hydrolases"/>
    <property type="match status" value="1"/>
</dbReference>
<keyword evidence="7" id="KW-1278">Translocase</keyword>
<keyword evidence="9" id="KW-0812">Transmembrane</keyword>
<dbReference type="SUPFAM" id="SSF52540">
    <property type="entry name" value="P-loop containing nucleoside triphosphate hydrolases"/>
    <property type="match status" value="1"/>
</dbReference>
<dbReference type="InterPro" id="IPR017871">
    <property type="entry name" value="ABC_transporter-like_CS"/>
</dbReference>
<dbReference type="InterPro" id="IPR027417">
    <property type="entry name" value="P-loop_NTPase"/>
</dbReference>
<proteinExistence type="inferred from homology"/>
<feature type="domain" description="ABC transporter" evidence="10">
    <location>
        <begin position="35"/>
        <end position="268"/>
    </location>
</feature>
<evidence type="ECO:0000313" key="12">
    <source>
        <dbReference type="Proteomes" id="UP000323569"/>
    </source>
</evidence>
<evidence type="ECO:0000256" key="7">
    <source>
        <dbReference type="ARBA" id="ARBA00022967"/>
    </source>
</evidence>
<protein>
    <submittedName>
        <fullName evidence="11">Bicarbonate transport ATP-binding protein CmpD</fullName>
    </submittedName>
</protein>
<dbReference type="InterPro" id="IPR003593">
    <property type="entry name" value="AAA+_ATPase"/>
</dbReference>
<dbReference type="GO" id="GO:0016887">
    <property type="term" value="F:ATP hydrolysis activity"/>
    <property type="evidence" value="ECO:0007669"/>
    <property type="project" value="InterPro"/>
</dbReference>
<dbReference type="InterPro" id="IPR003439">
    <property type="entry name" value="ABC_transporter-like_ATP-bd"/>
</dbReference>
<keyword evidence="5" id="KW-0547">Nucleotide-binding</keyword>
<comment type="subcellular location">
    <subcellularLocation>
        <location evidence="1">Cell inner membrane</location>
        <topology evidence="1">Peripheral membrane protein</topology>
    </subcellularLocation>
</comment>
<accession>A0A5A5RG08</accession>
<evidence type="ECO:0000256" key="3">
    <source>
        <dbReference type="ARBA" id="ARBA00022448"/>
    </source>
</evidence>
<dbReference type="SMART" id="SM00382">
    <property type="entry name" value="AAA"/>
    <property type="match status" value="1"/>
</dbReference>
<dbReference type="GO" id="GO:0005886">
    <property type="term" value="C:plasma membrane"/>
    <property type="evidence" value="ECO:0007669"/>
    <property type="project" value="UniProtKB-SubCell"/>
</dbReference>
<comment type="similarity">
    <text evidence="2">Belongs to the ABC transporter superfamily. Nitrate/nitrite/cyanate uptake transporter (NitT) (TC 3.A.1.16) family.</text>
</comment>
<dbReference type="Pfam" id="PF00005">
    <property type="entry name" value="ABC_tran"/>
    <property type="match status" value="1"/>
</dbReference>
<keyword evidence="8 9" id="KW-0472">Membrane</keyword>
<dbReference type="PROSITE" id="PS00211">
    <property type="entry name" value="ABC_TRANSPORTER_1"/>
    <property type="match status" value="1"/>
</dbReference>
<feature type="transmembrane region" description="Helical" evidence="9">
    <location>
        <begin position="306"/>
        <end position="328"/>
    </location>
</feature>
<dbReference type="Proteomes" id="UP000323569">
    <property type="component" value="Unassembled WGS sequence"/>
</dbReference>
<dbReference type="PROSITE" id="PS50893">
    <property type="entry name" value="ABC_TRANSPORTER_2"/>
    <property type="match status" value="1"/>
</dbReference>
<organism evidence="11 12">
    <name type="scientific">Microcystis aeruginosa NIES-2519</name>
    <dbReference type="NCBI Taxonomy" id="2303981"/>
    <lineage>
        <taxon>Bacteria</taxon>
        <taxon>Bacillati</taxon>
        <taxon>Cyanobacteriota</taxon>
        <taxon>Cyanophyceae</taxon>
        <taxon>Oscillatoriophycideae</taxon>
        <taxon>Chroococcales</taxon>
        <taxon>Microcystaceae</taxon>
        <taxon>Microcystis</taxon>
    </lineage>
</organism>
<keyword evidence="4" id="KW-1003">Cell membrane</keyword>
<evidence type="ECO:0000256" key="8">
    <source>
        <dbReference type="ARBA" id="ARBA00023136"/>
    </source>
</evidence>
<reference evidence="11 12" key="1">
    <citation type="submission" date="2018-09" db="EMBL/GenBank/DDBJ databases">
        <title>Evolutionary history of phycoerythrin pigmentation in the water bloom-forming cyanobacterium Microcystis aeruginosa.</title>
        <authorList>
            <person name="Tanabe Y."/>
            <person name="Tanabe Y."/>
            <person name="Yamaguchi H."/>
        </authorList>
    </citation>
    <scope>NUCLEOTIDE SEQUENCE [LARGE SCALE GENOMIC DNA]</scope>
    <source>
        <strain evidence="11 12">NIES-2519</strain>
    </source>
</reference>
<evidence type="ECO:0000256" key="5">
    <source>
        <dbReference type="ARBA" id="ARBA00022741"/>
    </source>
</evidence>
<dbReference type="GO" id="GO:0005524">
    <property type="term" value="F:ATP binding"/>
    <property type="evidence" value="ECO:0007669"/>
    <property type="project" value="UniProtKB-KW"/>
</dbReference>
<evidence type="ECO:0000313" key="11">
    <source>
        <dbReference type="EMBL" id="GCA72031.1"/>
    </source>
</evidence>
<keyword evidence="3" id="KW-0813">Transport</keyword>
<evidence type="ECO:0000256" key="2">
    <source>
        <dbReference type="ARBA" id="ARBA00009440"/>
    </source>
</evidence>
<evidence type="ECO:0000256" key="6">
    <source>
        <dbReference type="ARBA" id="ARBA00022840"/>
    </source>
</evidence>
<gene>
    <name evidence="11" type="primary">cmpD_2</name>
    <name evidence="11" type="ORF">MiYa_03578</name>
</gene>
<evidence type="ECO:0000256" key="9">
    <source>
        <dbReference type="SAM" id="Phobius"/>
    </source>
</evidence>
<evidence type="ECO:0000259" key="10">
    <source>
        <dbReference type="PROSITE" id="PS50893"/>
    </source>
</evidence>